<proteinExistence type="predicted"/>
<name>A0A2G3NXJ6_STRMC</name>
<evidence type="ECO:0000313" key="2">
    <source>
        <dbReference type="Proteomes" id="UP000222913"/>
    </source>
</evidence>
<comment type="caution">
    <text evidence="1">The sequence shown here is derived from an EMBL/GenBank/DDBJ whole genome shotgun (WGS) entry which is preliminary data.</text>
</comment>
<evidence type="ECO:0008006" key="3">
    <source>
        <dbReference type="Google" id="ProtNLM"/>
    </source>
</evidence>
<evidence type="ECO:0000313" key="1">
    <source>
        <dbReference type="EMBL" id="PHV58243.1"/>
    </source>
</evidence>
<dbReference type="Proteomes" id="UP000222913">
    <property type="component" value="Unassembled WGS sequence"/>
</dbReference>
<gene>
    <name evidence="1" type="ORF">CS010_02340</name>
</gene>
<reference evidence="1 2" key="1">
    <citation type="submission" date="2017-10" db="EMBL/GenBank/DDBJ databases">
        <title>Whole-genome sequence of three Streptococcus macedonicus strains isolated from Italian cheeses of the Veneto region.</title>
        <authorList>
            <person name="Treu L."/>
            <person name="De Diego-Diaz B."/>
            <person name="Papadimitriou K."/>
            <person name="Tsakalidou E."/>
            <person name="Corich V."/>
            <person name="Giacomini A."/>
        </authorList>
    </citation>
    <scope>NUCLEOTIDE SEQUENCE [LARGE SCALE GENOMIC DNA]</scope>
    <source>
        <strain evidence="1 2">27MV</strain>
    </source>
</reference>
<dbReference type="RefSeq" id="WP_099390397.1">
    <property type="nucleotide sequence ID" value="NZ_PEBM01000018.1"/>
</dbReference>
<dbReference type="AlphaFoldDB" id="A0A2G3NXJ6"/>
<protein>
    <recommendedName>
        <fullName evidence="3">Phage protein</fullName>
    </recommendedName>
</protein>
<sequence length="106" mass="11671">MRFDKRVTLILKSKEKPYYDPELGKMVGGGTTKKVVPANIGPISAKLQSLLGDKLKEATTVVRVRNCKDKVDSLLIDGQPFSIVDNPKHANKLTVFYVSEVNHGSS</sequence>
<organism evidence="1 2">
    <name type="scientific">Streptococcus macedonicus</name>
    <name type="common">Streptococcus gallolyticus macedonicus</name>
    <dbReference type="NCBI Taxonomy" id="59310"/>
    <lineage>
        <taxon>Bacteria</taxon>
        <taxon>Bacillati</taxon>
        <taxon>Bacillota</taxon>
        <taxon>Bacilli</taxon>
        <taxon>Lactobacillales</taxon>
        <taxon>Streptococcaceae</taxon>
        <taxon>Streptococcus</taxon>
    </lineage>
</organism>
<accession>A0A2G3NXJ6</accession>
<dbReference type="EMBL" id="PEBM01000018">
    <property type="protein sequence ID" value="PHV58243.1"/>
    <property type="molecule type" value="Genomic_DNA"/>
</dbReference>